<dbReference type="Proteomes" id="UP000594001">
    <property type="component" value="Chromosome"/>
</dbReference>
<dbReference type="InterPro" id="IPR032820">
    <property type="entry name" value="ATPase_put"/>
</dbReference>
<keyword evidence="1" id="KW-1133">Transmembrane helix</keyword>
<proteinExistence type="predicted"/>
<dbReference type="EMBL" id="CP054719">
    <property type="protein sequence ID" value="QOL19811.1"/>
    <property type="molecule type" value="Genomic_DNA"/>
</dbReference>
<dbReference type="KEGG" id="pbal:CPBP_00580"/>
<dbReference type="Pfam" id="PF09527">
    <property type="entry name" value="ATPase_gene1"/>
    <property type="match status" value="1"/>
</dbReference>
<feature type="transmembrane region" description="Helical" evidence="1">
    <location>
        <begin position="32"/>
        <end position="52"/>
    </location>
</feature>
<keyword evidence="1" id="KW-0472">Membrane</keyword>
<reference evidence="2 3" key="1">
    <citation type="submission" date="2020-06" db="EMBL/GenBank/DDBJ databases">
        <title>The endosymbiont of the kinetoplastid Bodo saltans is a Paracaedibacter-like alpha-proteobacterium possessing a putative toxin-antitoxin system.</title>
        <authorList>
            <person name="Midha S."/>
            <person name="Rigden D.J."/>
            <person name="Siozios S."/>
            <person name="Hurst G.D.D."/>
            <person name="Jackson A.P."/>
        </authorList>
    </citation>
    <scope>NUCLEOTIDE SEQUENCE [LARGE SCALE GENOMIC DNA]</scope>
    <source>
        <strain evidence="2">Lake Konstanz</strain>
    </source>
</reference>
<feature type="transmembrane region" description="Helical" evidence="1">
    <location>
        <begin position="7"/>
        <end position="26"/>
    </location>
</feature>
<gene>
    <name evidence="2" type="ORF">CPBP_00580</name>
</gene>
<keyword evidence="1" id="KW-0812">Transmembrane</keyword>
<dbReference type="AlphaFoldDB" id="A0A7L9RTF8"/>
<evidence type="ECO:0008006" key="4">
    <source>
        <dbReference type="Google" id="ProtNLM"/>
    </source>
</evidence>
<protein>
    <recommendedName>
        <fullName evidence="4">F0F1-ATPase subunit Ca2+/Mg2+ transporter</fullName>
    </recommendedName>
</protein>
<evidence type="ECO:0000313" key="3">
    <source>
        <dbReference type="Proteomes" id="UP000594001"/>
    </source>
</evidence>
<accession>A0A7L9RTF8</accession>
<evidence type="ECO:0000256" key="1">
    <source>
        <dbReference type="SAM" id="Phobius"/>
    </source>
</evidence>
<organism evidence="2 3">
    <name type="scientific">Candidatus Bodocaedibacter vickermanii</name>
    <dbReference type="NCBI Taxonomy" id="2741701"/>
    <lineage>
        <taxon>Bacteria</taxon>
        <taxon>Pseudomonadati</taxon>
        <taxon>Pseudomonadota</taxon>
        <taxon>Alphaproteobacteria</taxon>
        <taxon>Holosporales</taxon>
        <taxon>Candidatus Paracaedibacteraceae</taxon>
        <taxon>Candidatus Bodocaedibacter</taxon>
    </lineage>
</organism>
<dbReference type="RefSeq" id="WP_350332553.1">
    <property type="nucleotide sequence ID" value="NZ_CP054719.1"/>
</dbReference>
<name>A0A7L9RTF8_9PROT</name>
<sequence>MNKLSTAVGDIVAPIVFMVFVGYQVGQYLDKLAISMAIGLFVGFIVALFNVWKLMKKLRRNDE</sequence>
<keyword evidence="3" id="KW-1185">Reference proteome</keyword>
<evidence type="ECO:0000313" key="2">
    <source>
        <dbReference type="EMBL" id="QOL19811.1"/>
    </source>
</evidence>